<comment type="function">
    <text evidence="6">Catalyzes the conversion of GDP-D-mannose to GDP-4-dehydro-6-deoxy-D-mannose.</text>
</comment>
<evidence type="ECO:0000256" key="6">
    <source>
        <dbReference type="ARBA" id="ARBA00059383"/>
    </source>
</evidence>
<accession>E9LIM3</accession>
<evidence type="ECO:0000313" key="8">
    <source>
        <dbReference type="EMBL" id="ADU85982.1"/>
    </source>
</evidence>
<dbReference type="Gene3D" id="3.90.25.10">
    <property type="entry name" value="UDP-galactose 4-epimerase, domain 1"/>
    <property type="match status" value="1"/>
</dbReference>
<reference evidence="8" key="1">
    <citation type="journal article" date="2011" name="J. Am. Chem. Soc.">
        <title>Characterization of tiacumicin B biosynthetic gene cluster affording diversified tiacumicin analogues and revealing a tailoring dihalogenase.</title>
        <authorList>
            <person name="Xiao Y."/>
            <person name="Li S."/>
            <person name="Niu S."/>
            <person name="Ma L."/>
            <person name="Zhang G."/>
            <person name="Zhang H."/>
            <person name="Zhang G."/>
            <person name="Ju J."/>
            <person name="Zhang C."/>
        </authorList>
    </citation>
    <scope>NUCLEOTIDE SEQUENCE</scope>
    <source>
        <strain evidence="8">NRRL 18085</strain>
    </source>
</reference>
<name>E9LIM3_9ACTN</name>
<proteinExistence type="inferred from homology"/>
<dbReference type="EC" id="4.2.1.47" evidence="4"/>
<sequence>MKRALITGVAGQDGSYLSELLLSQGYEVWGIVRRSSVPEHQSSRIGSLGEQLHLEYGDLLDSSSLERCMRLAAPDEIYNLASQSHVRISFDIPQFTVQANAMGLLNLLEVYRKVAPEARFYQASSSEMFGNSVDPDGFQRETTPMNPVSPYGCSKLFGYSMVRNYRNSFKLFAVNGILFNHESPRRGSNFVTNKVVKTAVQIKHKLAKRLVLGNLDSFRDWGHSKDYVRGMHMIINHDQPGDYVIATGHTHSIRELCEYVFTRLGMDYREYVVQDAKFMRPEELTYLRGDSSVFRKTFGWEPEYTFEALLDEMIEHWEAVVEGRDEARLAGLRSALPM</sequence>
<dbReference type="AlphaFoldDB" id="E9LIM3"/>
<dbReference type="InterPro" id="IPR036291">
    <property type="entry name" value="NAD(P)-bd_dom_sf"/>
</dbReference>
<dbReference type="PANTHER" id="PTHR43715:SF1">
    <property type="entry name" value="GDP-MANNOSE 4,6 DEHYDRATASE"/>
    <property type="match status" value="1"/>
</dbReference>
<feature type="domain" description="NAD(P)-binding" evidence="7">
    <location>
        <begin position="5"/>
        <end position="313"/>
    </location>
</feature>
<dbReference type="InterPro" id="IPR016040">
    <property type="entry name" value="NAD(P)-bd_dom"/>
</dbReference>
<evidence type="ECO:0000256" key="4">
    <source>
        <dbReference type="ARBA" id="ARBA00011989"/>
    </source>
</evidence>
<dbReference type="GO" id="GO:0008446">
    <property type="term" value="F:GDP-mannose 4,6-dehydratase activity"/>
    <property type="evidence" value="ECO:0007669"/>
    <property type="project" value="UniProtKB-EC"/>
</dbReference>
<evidence type="ECO:0000256" key="2">
    <source>
        <dbReference type="ARBA" id="ARBA00001937"/>
    </source>
</evidence>
<organism evidence="8">
    <name type="scientific">Dactylosporangium aurantiacum subsp. hamdenensis</name>
    <dbReference type="NCBI Taxonomy" id="703577"/>
    <lineage>
        <taxon>Bacteria</taxon>
        <taxon>Bacillati</taxon>
        <taxon>Actinomycetota</taxon>
        <taxon>Actinomycetes</taxon>
        <taxon>Micromonosporales</taxon>
        <taxon>Micromonosporaceae</taxon>
        <taxon>Dactylosporangium</taxon>
    </lineage>
</organism>
<dbReference type="Gene3D" id="3.40.50.720">
    <property type="entry name" value="NAD(P)-binding Rossmann-like Domain"/>
    <property type="match status" value="1"/>
</dbReference>
<dbReference type="InterPro" id="IPR006368">
    <property type="entry name" value="GDP_Man_deHydtase"/>
</dbReference>
<keyword evidence="5" id="KW-0456">Lyase</keyword>
<evidence type="ECO:0000259" key="7">
    <source>
        <dbReference type="Pfam" id="PF16363"/>
    </source>
</evidence>
<evidence type="ECO:0000256" key="5">
    <source>
        <dbReference type="ARBA" id="ARBA00023239"/>
    </source>
</evidence>
<dbReference type="CDD" id="cd05260">
    <property type="entry name" value="GDP_MD_SDR_e"/>
    <property type="match status" value="1"/>
</dbReference>
<gene>
    <name evidence="8" type="primary">tiaS1</name>
</gene>
<evidence type="ECO:0000256" key="3">
    <source>
        <dbReference type="ARBA" id="ARBA00009263"/>
    </source>
</evidence>
<dbReference type="SUPFAM" id="SSF51735">
    <property type="entry name" value="NAD(P)-binding Rossmann-fold domains"/>
    <property type="match status" value="1"/>
</dbReference>
<protein>
    <recommendedName>
        <fullName evidence="4">GDP-mannose 4,6-dehydratase</fullName>
        <ecNumber evidence="4">4.2.1.47</ecNumber>
    </recommendedName>
</protein>
<comment type="cofactor">
    <cofactor evidence="2">
        <name>NADP(+)</name>
        <dbReference type="ChEBI" id="CHEBI:58349"/>
    </cofactor>
</comment>
<comment type="similarity">
    <text evidence="3">Belongs to the NAD(P)-dependent epimerase/dehydratase family. GDP-mannose 4,6-dehydratase subfamily.</text>
</comment>
<dbReference type="PANTHER" id="PTHR43715">
    <property type="entry name" value="GDP-MANNOSE 4,6-DEHYDRATASE"/>
    <property type="match status" value="1"/>
</dbReference>
<dbReference type="FunFam" id="3.40.50.720:FF:000924">
    <property type="entry name" value="GDP-mannose 4,6 dehydratase"/>
    <property type="match status" value="1"/>
</dbReference>
<dbReference type="EMBL" id="HQ011923">
    <property type="protein sequence ID" value="ADU85982.1"/>
    <property type="molecule type" value="Genomic_DNA"/>
</dbReference>
<dbReference type="GO" id="GO:0042351">
    <property type="term" value="P:'de novo' GDP-L-fucose biosynthetic process"/>
    <property type="evidence" value="ECO:0007669"/>
    <property type="project" value="TreeGrafter"/>
</dbReference>
<dbReference type="Pfam" id="PF16363">
    <property type="entry name" value="GDP_Man_Dehyd"/>
    <property type="match status" value="1"/>
</dbReference>
<comment type="catalytic activity">
    <reaction evidence="1">
        <text>GDP-alpha-D-mannose = GDP-4-dehydro-alpha-D-rhamnose + H2O</text>
        <dbReference type="Rhea" id="RHEA:23820"/>
        <dbReference type="ChEBI" id="CHEBI:15377"/>
        <dbReference type="ChEBI" id="CHEBI:57527"/>
        <dbReference type="ChEBI" id="CHEBI:57964"/>
        <dbReference type="EC" id="4.2.1.47"/>
    </reaction>
</comment>
<evidence type="ECO:0000256" key="1">
    <source>
        <dbReference type="ARBA" id="ARBA00000188"/>
    </source>
</evidence>